<keyword evidence="5 6" id="KW-0472">Membrane</keyword>
<keyword evidence="2 6" id="KW-0812">Transmembrane</keyword>
<evidence type="ECO:0000313" key="9">
    <source>
        <dbReference type="Proteomes" id="UP000009168"/>
    </source>
</evidence>
<evidence type="ECO:0000256" key="5">
    <source>
        <dbReference type="ARBA" id="ARBA00023136"/>
    </source>
</evidence>
<dbReference type="InParanoid" id="Q22E66"/>
<evidence type="ECO:0000256" key="3">
    <source>
        <dbReference type="ARBA" id="ARBA00022824"/>
    </source>
</evidence>
<protein>
    <recommendedName>
        <fullName evidence="6">Reticulon-like protein</fullName>
    </recommendedName>
</protein>
<evidence type="ECO:0000256" key="1">
    <source>
        <dbReference type="ARBA" id="ARBA00004477"/>
    </source>
</evidence>
<dbReference type="GeneID" id="7845251"/>
<dbReference type="Pfam" id="PF02453">
    <property type="entry name" value="Reticulon"/>
    <property type="match status" value="1"/>
</dbReference>
<keyword evidence="4 6" id="KW-1133">Transmembrane helix</keyword>
<reference evidence="9" key="1">
    <citation type="journal article" date="2006" name="PLoS Biol.">
        <title>Macronuclear genome sequence of the ciliate Tetrahymena thermophila, a model eukaryote.</title>
        <authorList>
            <person name="Eisen J.A."/>
            <person name="Coyne R.S."/>
            <person name="Wu M."/>
            <person name="Wu D."/>
            <person name="Thiagarajan M."/>
            <person name="Wortman J.R."/>
            <person name="Badger J.H."/>
            <person name="Ren Q."/>
            <person name="Amedeo P."/>
            <person name="Jones K.M."/>
            <person name="Tallon L.J."/>
            <person name="Delcher A.L."/>
            <person name="Salzberg S.L."/>
            <person name="Silva J.C."/>
            <person name="Haas B.J."/>
            <person name="Majoros W.H."/>
            <person name="Farzad M."/>
            <person name="Carlton J.M."/>
            <person name="Smith R.K. Jr."/>
            <person name="Garg J."/>
            <person name="Pearlman R.E."/>
            <person name="Karrer K.M."/>
            <person name="Sun L."/>
            <person name="Manning G."/>
            <person name="Elde N.C."/>
            <person name="Turkewitz A.P."/>
            <person name="Asai D.J."/>
            <person name="Wilkes D.E."/>
            <person name="Wang Y."/>
            <person name="Cai H."/>
            <person name="Collins K."/>
            <person name="Stewart B.A."/>
            <person name="Lee S.R."/>
            <person name="Wilamowska K."/>
            <person name="Weinberg Z."/>
            <person name="Ruzzo W.L."/>
            <person name="Wloga D."/>
            <person name="Gaertig J."/>
            <person name="Frankel J."/>
            <person name="Tsao C.-C."/>
            <person name="Gorovsky M.A."/>
            <person name="Keeling P.J."/>
            <person name="Waller R.F."/>
            <person name="Patron N.J."/>
            <person name="Cherry J.M."/>
            <person name="Stover N.A."/>
            <person name="Krieger C.J."/>
            <person name="del Toro C."/>
            <person name="Ryder H.F."/>
            <person name="Williamson S.C."/>
            <person name="Barbeau R.A."/>
            <person name="Hamilton E.P."/>
            <person name="Orias E."/>
        </authorList>
    </citation>
    <scope>NUCLEOTIDE SEQUENCE [LARGE SCALE GENOMIC DNA]</scope>
    <source>
        <strain evidence="9">SB210</strain>
    </source>
</reference>
<feature type="domain" description="Reticulon" evidence="7">
    <location>
        <begin position="15"/>
        <end position="202"/>
    </location>
</feature>
<dbReference type="Proteomes" id="UP000009168">
    <property type="component" value="Unassembled WGS sequence"/>
</dbReference>
<evidence type="ECO:0000256" key="2">
    <source>
        <dbReference type="ARBA" id="ARBA00022692"/>
    </source>
</evidence>
<evidence type="ECO:0000259" key="7">
    <source>
        <dbReference type="PROSITE" id="PS50845"/>
    </source>
</evidence>
<name>Q22E66_TETTS</name>
<dbReference type="KEGG" id="tet:TTHERM_00895610"/>
<feature type="transmembrane region" description="Helical" evidence="6">
    <location>
        <begin position="142"/>
        <end position="166"/>
    </location>
</feature>
<accession>Q22E66</accession>
<dbReference type="STRING" id="312017.Q22E66"/>
<dbReference type="RefSeq" id="XP_001031211.1">
    <property type="nucleotide sequence ID" value="XM_001031211.3"/>
</dbReference>
<organism evidence="8 9">
    <name type="scientific">Tetrahymena thermophila (strain SB210)</name>
    <dbReference type="NCBI Taxonomy" id="312017"/>
    <lineage>
        <taxon>Eukaryota</taxon>
        <taxon>Sar</taxon>
        <taxon>Alveolata</taxon>
        <taxon>Ciliophora</taxon>
        <taxon>Intramacronucleata</taxon>
        <taxon>Oligohymenophorea</taxon>
        <taxon>Hymenostomatida</taxon>
        <taxon>Tetrahymenina</taxon>
        <taxon>Tetrahymenidae</taxon>
        <taxon>Tetrahymena</taxon>
    </lineage>
</organism>
<proteinExistence type="predicted"/>
<evidence type="ECO:0000313" key="8">
    <source>
        <dbReference type="EMBL" id="EAR83548.1"/>
    </source>
</evidence>
<keyword evidence="3 6" id="KW-0256">Endoplasmic reticulum</keyword>
<keyword evidence="9" id="KW-1185">Reference proteome</keyword>
<dbReference type="HOGENOM" id="CLU_1357075_0_0_1"/>
<dbReference type="TCDB" id="8.A.102.2.1">
    <property type="family name" value="the reticulon (reticulon) family"/>
</dbReference>
<dbReference type="PROSITE" id="PS50845">
    <property type="entry name" value="RETICULON"/>
    <property type="match status" value="1"/>
</dbReference>
<comment type="subcellular location">
    <subcellularLocation>
        <location evidence="1 6">Endoplasmic reticulum membrane</location>
        <topology evidence="1 6">Multi-pass membrane protein</topology>
    </subcellularLocation>
</comment>
<gene>
    <name evidence="8" type="ORF">TTHERM_00895610</name>
</gene>
<evidence type="ECO:0000256" key="4">
    <source>
        <dbReference type="ARBA" id="ARBA00022989"/>
    </source>
</evidence>
<sequence length="202" mass="22633">MVNGGCPFSKDPEHKITPVILGSHLAALNLGLMVAYLADFRLVSSSLNILAFSLFACLVAVQLKKFLGVEFKYNQSSQKEQQSAEASCCKIDLNNPESIKGLYIHLYTWINNGVQRFRKIVLLQDKLYTLKWLSILYFATKVAYFLGDFGFLFVASNVACVTPYVLQNHSEQIKQLYQTVKQQVTQQVSALADKIPGKAKTD</sequence>
<feature type="transmembrane region" description="Helical" evidence="6">
    <location>
        <begin position="45"/>
        <end position="63"/>
    </location>
</feature>
<evidence type="ECO:0000256" key="6">
    <source>
        <dbReference type="RuleBase" id="RU363132"/>
    </source>
</evidence>
<feature type="transmembrane region" description="Helical" evidence="6">
    <location>
        <begin position="20"/>
        <end position="38"/>
    </location>
</feature>
<dbReference type="GO" id="GO:0005789">
    <property type="term" value="C:endoplasmic reticulum membrane"/>
    <property type="evidence" value="ECO:0007669"/>
    <property type="project" value="UniProtKB-SubCell"/>
</dbReference>
<dbReference type="InterPro" id="IPR003388">
    <property type="entry name" value="Reticulon"/>
</dbReference>
<dbReference type="AlphaFoldDB" id="Q22E66"/>
<dbReference type="OrthoDB" id="10630325at2759"/>
<dbReference type="EMBL" id="GG662758">
    <property type="protein sequence ID" value="EAR83548.1"/>
    <property type="molecule type" value="Genomic_DNA"/>
</dbReference>